<gene>
    <name evidence="1" type="ORF">QFC20_000043</name>
</gene>
<sequence length="185" mass="19413">MAKKSKVSTTISAAVPQKTVDAKADIDDIFAKPSASSSVPPATVAAPSDLAATVSKSKKKKSKALPAADTLIAERESSPPSTTTTKSKKRKSTDAAQTDASQPPETTASAPEVAVFSDPSAAPSKKQGTEVSGKPGKNREQMGKDDEDERAFRDSRGDGPRRKTEEGFFIFKEAELGIRPESGGF</sequence>
<dbReference type="Proteomes" id="UP001230649">
    <property type="component" value="Unassembled WGS sequence"/>
</dbReference>
<reference evidence="1" key="1">
    <citation type="submission" date="2023-04" db="EMBL/GenBank/DDBJ databases">
        <title>Draft Genome sequencing of Naganishia species isolated from polar environments using Oxford Nanopore Technology.</title>
        <authorList>
            <person name="Leo P."/>
            <person name="Venkateswaran K."/>
        </authorList>
    </citation>
    <scope>NUCLEOTIDE SEQUENCE</scope>
    <source>
        <strain evidence="1">MNA-CCFEE 5262</strain>
    </source>
</reference>
<evidence type="ECO:0000313" key="1">
    <source>
        <dbReference type="EMBL" id="KAJ9117765.1"/>
    </source>
</evidence>
<name>A0ACC2X2Z6_9TREE</name>
<proteinExistence type="predicted"/>
<dbReference type="EMBL" id="JASBWS010000001">
    <property type="protein sequence ID" value="KAJ9117765.1"/>
    <property type="molecule type" value="Genomic_DNA"/>
</dbReference>
<keyword evidence="2" id="KW-1185">Reference proteome</keyword>
<comment type="caution">
    <text evidence="1">The sequence shown here is derived from an EMBL/GenBank/DDBJ whole genome shotgun (WGS) entry which is preliminary data.</text>
</comment>
<evidence type="ECO:0000313" key="2">
    <source>
        <dbReference type="Proteomes" id="UP001230649"/>
    </source>
</evidence>
<organism evidence="1 2">
    <name type="scientific">Naganishia adeliensis</name>
    <dbReference type="NCBI Taxonomy" id="92952"/>
    <lineage>
        <taxon>Eukaryota</taxon>
        <taxon>Fungi</taxon>
        <taxon>Dikarya</taxon>
        <taxon>Basidiomycota</taxon>
        <taxon>Agaricomycotina</taxon>
        <taxon>Tremellomycetes</taxon>
        <taxon>Filobasidiales</taxon>
        <taxon>Filobasidiaceae</taxon>
        <taxon>Naganishia</taxon>
    </lineage>
</organism>
<protein>
    <submittedName>
        <fullName evidence="1">Uncharacterized protein</fullName>
    </submittedName>
</protein>
<accession>A0ACC2X2Z6</accession>